<accession>A0ABD2NE18</accession>
<organism evidence="2 3">
    <name type="scientific">Cryptolaemus montrouzieri</name>
    <dbReference type="NCBI Taxonomy" id="559131"/>
    <lineage>
        <taxon>Eukaryota</taxon>
        <taxon>Metazoa</taxon>
        <taxon>Ecdysozoa</taxon>
        <taxon>Arthropoda</taxon>
        <taxon>Hexapoda</taxon>
        <taxon>Insecta</taxon>
        <taxon>Pterygota</taxon>
        <taxon>Neoptera</taxon>
        <taxon>Endopterygota</taxon>
        <taxon>Coleoptera</taxon>
        <taxon>Polyphaga</taxon>
        <taxon>Cucujiformia</taxon>
        <taxon>Coccinelloidea</taxon>
        <taxon>Coccinellidae</taxon>
        <taxon>Scymninae</taxon>
        <taxon>Scymnini</taxon>
        <taxon>Cryptolaemus</taxon>
    </lineage>
</organism>
<feature type="region of interest" description="Disordered" evidence="1">
    <location>
        <begin position="390"/>
        <end position="413"/>
    </location>
</feature>
<evidence type="ECO:0000256" key="1">
    <source>
        <dbReference type="SAM" id="MobiDB-lite"/>
    </source>
</evidence>
<name>A0ABD2NE18_9CUCU</name>
<gene>
    <name evidence="2" type="ORF">HHI36_011815</name>
</gene>
<sequence length="567" mass="62794">MAKGDNLRSLELLGILNQVSSAINSSPNNIYIDPSVLKEIFALDKELSSVLDDLNLNYDEKSRQLLRRFVSRSNRKLSVVASKKSNTISTKHSTIGRRGSAKTLTDVAESSSSISFYSDDSINSKKSTEIESAKKKNLVIKCNYSFLTKSSTKNSTHVYRHDSSCQIVPPLCRPQPCCQESDVSLLGCKGKPKKEKKKKEKKGSKCFRKKKTESCESVCKKPKEKKSKCRTKKSRSCDSSISSESACGKPKEKKSKCKTKKSKSNDCAVGPQVLPCPRAEVQCDLPPKKRRWFSCKSTQAAKKVPICNPVCPSSLSPPPPPCRRSRLSRILSNLGNGGLQIQLMPPGRPCRIAKSCIIPKLTLPRRSCGINVNRPNPFPRLKISCVPKPCSPSPSCTEPPPTRPLPPSTPRRPCTPPNPCSFKACERLIRSSIPCKSPSELLPCKKNPCNFLPCKKNPCIMPPCKLTPSLPRLKPCAVSSCKYRPLNSSRPCTPPLFSTSACSVTPCRSRRCTPPPSCDRQFFPLRNHELIILGIVINIHFAIRGYARLHRALLYVAHHHHVSRGNP</sequence>
<dbReference type="Proteomes" id="UP001516400">
    <property type="component" value="Unassembled WGS sequence"/>
</dbReference>
<comment type="caution">
    <text evidence="2">The sequence shown here is derived from an EMBL/GenBank/DDBJ whole genome shotgun (WGS) entry which is preliminary data.</text>
</comment>
<reference evidence="2 3" key="1">
    <citation type="journal article" date="2021" name="BMC Biol.">
        <title>Horizontally acquired antibacterial genes associated with adaptive radiation of ladybird beetles.</title>
        <authorList>
            <person name="Li H.S."/>
            <person name="Tang X.F."/>
            <person name="Huang Y.H."/>
            <person name="Xu Z.Y."/>
            <person name="Chen M.L."/>
            <person name="Du X.Y."/>
            <person name="Qiu B.Y."/>
            <person name="Chen P.T."/>
            <person name="Zhang W."/>
            <person name="Slipinski A."/>
            <person name="Escalona H.E."/>
            <person name="Waterhouse R.M."/>
            <person name="Zwick A."/>
            <person name="Pang H."/>
        </authorList>
    </citation>
    <scope>NUCLEOTIDE SEQUENCE [LARGE SCALE GENOMIC DNA]</scope>
    <source>
        <strain evidence="2">SYSU2018</strain>
    </source>
</reference>
<dbReference type="AlphaFoldDB" id="A0ABD2NE18"/>
<evidence type="ECO:0000313" key="3">
    <source>
        <dbReference type="Proteomes" id="UP001516400"/>
    </source>
</evidence>
<evidence type="ECO:0000313" key="2">
    <source>
        <dbReference type="EMBL" id="KAL3276431.1"/>
    </source>
</evidence>
<dbReference type="EMBL" id="JABFTP020000103">
    <property type="protein sequence ID" value="KAL3276431.1"/>
    <property type="molecule type" value="Genomic_DNA"/>
</dbReference>
<protein>
    <submittedName>
        <fullName evidence="2">Uncharacterized protein</fullName>
    </submittedName>
</protein>
<proteinExistence type="predicted"/>
<keyword evidence="3" id="KW-1185">Reference proteome</keyword>